<sequence length="161" mass="18590">MAENIEEILAEIDEEQIEEFQRFFDMFDRSRNGYIMATQLASILDAMEQDYDEKTLRKLIRKFDADGSGKLEFDEFCALVFTVGNSVDKETLRNELKEAFRLFDKEGNGYISTQTLKELLHEIAPDLSDNELDAAVDEIDEDGSGKIEFEEFWELMAGESE</sequence>
<keyword evidence="2" id="KW-0106">Calcium</keyword>
<dbReference type="Pfam" id="PF13499">
    <property type="entry name" value="EF-hand_7"/>
    <property type="match status" value="2"/>
</dbReference>
<comment type="caution">
    <text evidence="4">The sequence shown here is derived from an EMBL/GenBank/DDBJ whole genome shotgun (WGS) entry which is preliminary data.</text>
</comment>
<feature type="domain" description="EF-hand" evidence="3">
    <location>
        <begin position="91"/>
        <end position="126"/>
    </location>
</feature>
<dbReference type="SMART" id="SM00054">
    <property type="entry name" value="EFh"/>
    <property type="match status" value="4"/>
</dbReference>
<protein>
    <recommendedName>
        <fullName evidence="3">EF-hand domain-containing protein</fullName>
    </recommendedName>
</protein>
<evidence type="ECO:0000259" key="3">
    <source>
        <dbReference type="PROSITE" id="PS50222"/>
    </source>
</evidence>
<dbReference type="InterPro" id="IPR011992">
    <property type="entry name" value="EF-hand-dom_pair"/>
</dbReference>
<dbReference type="InterPro" id="IPR018247">
    <property type="entry name" value="EF_Hand_1_Ca_BS"/>
</dbReference>
<dbReference type="Gene3D" id="1.10.238.10">
    <property type="entry name" value="EF-hand"/>
    <property type="match status" value="2"/>
</dbReference>
<evidence type="ECO:0000256" key="2">
    <source>
        <dbReference type="ARBA" id="ARBA00022837"/>
    </source>
</evidence>
<keyword evidence="5" id="KW-1185">Reference proteome</keyword>
<keyword evidence="1" id="KW-0677">Repeat</keyword>
<gene>
    <name evidence="4" type="ORF">niasHS_017821</name>
</gene>
<evidence type="ECO:0000313" key="4">
    <source>
        <dbReference type="EMBL" id="KAL3072847.1"/>
    </source>
</evidence>
<dbReference type="InterPro" id="IPR050230">
    <property type="entry name" value="CALM/Myosin/TropC-like"/>
</dbReference>
<dbReference type="PANTHER" id="PTHR23048:SF59">
    <property type="entry name" value="EF-HAND SUPERFAMILY PROTEIN"/>
    <property type="match status" value="1"/>
</dbReference>
<feature type="domain" description="EF-hand" evidence="3">
    <location>
        <begin position="15"/>
        <end position="50"/>
    </location>
</feature>
<name>A0ABD2HY51_HETSC</name>
<dbReference type="PANTHER" id="PTHR23048">
    <property type="entry name" value="MYOSIN LIGHT CHAIN 1, 3"/>
    <property type="match status" value="1"/>
</dbReference>
<dbReference type="SUPFAM" id="SSF47473">
    <property type="entry name" value="EF-hand"/>
    <property type="match status" value="1"/>
</dbReference>
<evidence type="ECO:0000256" key="1">
    <source>
        <dbReference type="ARBA" id="ARBA00022737"/>
    </source>
</evidence>
<accession>A0ABD2HY51</accession>
<evidence type="ECO:0000313" key="5">
    <source>
        <dbReference type="Proteomes" id="UP001620645"/>
    </source>
</evidence>
<organism evidence="4 5">
    <name type="scientific">Heterodera schachtii</name>
    <name type="common">Sugarbeet cyst nematode worm</name>
    <name type="synonym">Tylenchus schachtii</name>
    <dbReference type="NCBI Taxonomy" id="97005"/>
    <lineage>
        <taxon>Eukaryota</taxon>
        <taxon>Metazoa</taxon>
        <taxon>Ecdysozoa</taxon>
        <taxon>Nematoda</taxon>
        <taxon>Chromadorea</taxon>
        <taxon>Rhabditida</taxon>
        <taxon>Tylenchina</taxon>
        <taxon>Tylenchomorpha</taxon>
        <taxon>Tylenchoidea</taxon>
        <taxon>Heteroderidae</taxon>
        <taxon>Heteroderinae</taxon>
        <taxon>Heterodera</taxon>
    </lineage>
</organism>
<proteinExistence type="predicted"/>
<dbReference type="PROSITE" id="PS50222">
    <property type="entry name" value="EF_HAND_2"/>
    <property type="match status" value="4"/>
</dbReference>
<dbReference type="FunFam" id="1.10.238.10:FF:000001">
    <property type="entry name" value="Calmodulin 1"/>
    <property type="match status" value="1"/>
</dbReference>
<reference evidence="4 5" key="1">
    <citation type="submission" date="2024-10" db="EMBL/GenBank/DDBJ databases">
        <authorList>
            <person name="Kim D."/>
        </authorList>
    </citation>
    <scope>NUCLEOTIDE SEQUENCE [LARGE SCALE GENOMIC DNA]</scope>
    <source>
        <strain evidence="4">Taebaek</strain>
    </source>
</reference>
<dbReference type="AlphaFoldDB" id="A0ABD2HY51"/>
<dbReference type="PROSITE" id="PS00018">
    <property type="entry name" value="EF_HAND_1"/>
    <property type="match status" value="2"/>
</dbReference>
<feature type="domain" description="EF-hand" evidence="3">
    <location>
        <begin position="127"/>
        <end position="161"/>
    </location>
</feature>
<dbReference type="InterPro" id="IPR002048">
    <property type="entry name" value="EF_hand_dom"/>
</dbReference>
<dbReference type="Proteomes" id="UP001620645">
    <property type="component" value="Unassembled WGS sequence"/>
</dbReference>
<feature type="domain" description="EF-hand" evidence="3">
    <location>
        <begin position="51"/>
        <end position="86"/>
    </location>
</feature>
<dbReference type="EMBL" id="JBICCN010000373">
    <property type="protein sequence ID" value="KAL3072847.1"/>
    <property type="molecule type" value="Genomic_DNA"/>
</dbReference>